<evidence type="ECO:0000313" key="2">
    <source>
        <dbReference type="EMBL" id="SDE30671.1"/>
    </source>
</evidence>
<organism evidence="2 3">
    <name type="scientific">Bradyrhizobium brasilense</name>
    <dbReference type="NCBI Taxonomy" id="1419277"/>
    <lineage>
        <taxon>Bacteria</taxon>
        <taxon>Pseudomonadati</taxon>
        <taxon>Pseudomonadota</taxon>
        <taxon>Alphaproteobacteria</taxon>
        <taxon>Hyphomicrobiales</taxon>
        <taxon>Nitrobacteraceae</taxon>
        <taxon>Bradyrhizobium</taxon>
    </lineage>
</organism>
<keyword evidence="1" id="KW-0732">Signal</keyword>
<dbReference type="Pfam" id="PF12071">
    <property type="entry name" value="DUF3551"/>
    <property type="match status" value="1"/>
</dbReference>
<evidence type="ECO:0008006" key="4">
    <source>
        <dbReference type="Google" id="ProtNLM"/>
    </source>
</evidence>
<dbReference type="AlphaFoldDB" id="A0A1G7BU73"/>
<proteinExistence type="predicted"/>
<evidence type="ECO:0000256" key="1">
    <source>
        <dbReference type="SAM" id="SignalP"/>
    </source>
</evidence>
<feature type="chain" id="PRO_5011631938" description="DUF3551 domain-containing protein" evidence="1">
    <location>
        <begin position="23"/>
        <end position="83"/>
    </location>
</feature>
<evidence type="ECO:0000313" key="3">
    <source>
        <dbReference type="Proteomes" id="UP000199245"/>
    </source>
</evidence>
<sequence length="83" mass="9314">MRLLGALLLALGALWMTRPASAQMYDPRYPVCMHVYGELVGERMDCVFTSLEQCQVGAVGLPATCLVNPYYVPRSARPRRPER</sequence>
<reference evidence="2 3" key="1">
    <citation type="submission" date="2016-10" db="EMBL/GenBank/DDBJ databases">
        <authorList>
            <person name="de Groot N.N."/>
        </authorList>
    </citation>
    <scope>NUCLEOTIDE SEQUENCE [LARGE SCALE GENOMIC DNA]</scope>
    <source>
        <strain evidence="2 3">R5</strain>
    </source>
</reference>
<dbReference type="InterPro" id="IPR021937">
    <property type="entry name" value="DUF3551"/>
</dbReference>
<dbReference type="EMBL" id="FMZW01000023">
    <property type="protein sequence ID" value="SDE30671.1"/>
    <property type="molecule type" value="Genomic_DNA"/>
</dbReference>
<name>A0A1G7BU73_9BRAD</name>
<feature type="signal peptide" evidence="1">
    <location>
        <begin position="1"/>
        <end position="22"/>
    </location>
</feature>
<dbReference type="Proteomes" id="UP000199245">
    <property type="component" value="Unassembled WGS sequence"/>
</dbReference>
<gene>
    <name evidence="2" type="ORF">SAMN05216337_1023109</name>
</gene>
<protein>
    <recommendedName>
        <fullName evidence="4">DUF3551 domain-containing protein</fullName>
    </recommendedName>
</protein>
<accession>A0A1G7BU73</accession>